<name>A0AAD3CZJ7_9STRA</name>
<protein>
    <submittedName>
        <fullName evidence="2">Uncharacterized protein</fullName>
    </submittedName>
</protein>
<comment type="caution">
    <text evidence="2">The sequence shown here is derived from an EMBL/GenBank/DDBJ whole genome shotgun (WGS) entry which is preliminary data.</text>
</comment>
<gene>
    <name evidence="2" type="ORF">CTEN210_11522</name>
</gene>
<feature type="transmembrane region" description="Helical" evidence="1">
    <location>
        <begin position="244"/>
        <end position="264"/>
    </location>
</feature>
<accession>A0AAD3CZJ7</accession>
<feature type="transmembrane region" description="Helical" evidence="1">
    <location>
        <begin position="166"/>
        <end position="192"/>
    </location>
</feature>
<dbReference type="AlphaFoldDB" id="A0AAD3CZJ7"/>
<keyword evidence="1" id="KW-0472">Membrane</keyword>
<dbReference type="Proteomes" id="UP001054902">
    <property type="component" value="Unassembled WGS sequence"/>
</dbReference>
<keyword evidence="1" id="KW-1133">Transmembrane helix</keyword>
<proteinExistence type="predicted"/>
<keyword evidence="1" id="KW-0812">Transmembrane</keyword>
<sequence>MADNRPSASELLKKYQKKEHKHLEEEAEEDLMYAKLFAMRSPHLPGNGWCSDWVMWFMNNHPLLALFCRDKRNPVGFDPRLVVLLSSISYGLIATNLIYLYYRTNPGSNVVLLRFKYGETDSEGNQDFIDLSYESITVFTLGGISHSIFDLLIWHLNACSCCVNSIFAKIGPAVSMMVGFAMCGASLIVVLWRLTYEDHQIEGYIHEDKNVGEIEGNNNWMDMEIGMPHSIGSFQFLFSFYSEIFSVWFVSFPLIGTLTFSGALRKVTRNLIGGRPKEIDRQNEEARRKAAGIEVKDSDGNLQEFV</sequence>
<evidence type="ECO:0000313" key="2">
    <source>
        <dbReference type="EMBL" id="GFH55046.1"/>
    </source>
</evidence>
<feature type="transmembrane region" description="Helical" evidence="1">
    <location>
        <begin position="81"/>
        <end position="102"/>
    </location>
</feature>
<keyword evidence="3" id="KW-1185">Reference proteome</keyword>
<dbReference type="EMBL" id="BLLK01000047">
    <property type="protein sequence ID" value="GFH55046.1"/>
    <property type="molecule type" value="Genomic_DNA"/>
</dbReference>
<evidence type="ECO:0000256" key="1">
    <source>
        <dbReference type="SAM" id="Phobius"/>
    </source>
</evidence>
<organism evidence="2 3">
    <name type="scientific">Chaetoceros tenuissimus</name>
    <dbReference type="NCBI Taxonomy" id="426638"/>
    <lineage>
        <taxon>Eukaryota</taxon>
        <taxon>Sar</taxon>
        <taxon>Stramenopiles</taxon>
        <taxon>Ochrophyta</taxon>
        <taxon>Bacillariophyta</taxon>
        <taxon>Coscinodiscophyceae</taxon>
        <taxon>Chaetocerotophycidae</taxon>
        <taxon>Chaetocerotales</taxon>
        <taxon>Chaetocerotaceae</taxon>
        <taxon>Chaetoceros</taxon>
    </lineage>
</organism>
<feature type="transmembrane region" description="Helical" evidence="1">
    <location>
        <begin position="136"/>
        <end position="154"/>
    </location>
</feature>
<reference evidence="2 3" key="1">
    <citation type="journal article" date="2021" name="Sci. Rep.">
        <title>The genome of the diatom Chaetoceros tenuissimus carries an ancient integrated fragment of an extant virus.</title>
        <authorList>
            <person name="Hongo Y."/>
            <person name="Kimura K."/>
            <person name="Takaki Y."/>
            <person name="Yoshida Y."/>
            <person name="Baba S."/>
            <person name="Kobayashi G."/>
            <person name="Nagasaki K."/>
            <person name="Hano T."/>
            <person name="Tomaru Y."/>
        </authorList>
    </citation>
    <scope>NUCLEOTIDE SEQUENCE [LARGE SCALE GENOMIC DNA]</scope>
    <source>
        <strain evidence="2 3">NIES-3715</strain>
    </source>
</reference>
<evidence type="ECO:0000313" key="3">
    <source>
        <dbReference type="Proteomes" id="UP001054902"/>
    </source>
</evidence>